<proteinExistence type="predicted"/>
<dbReference type="EnsemblMetazoa" id="ENSAATROPT001060">
    <property type="protein sequence ID" value="ENSAATROPP001012"/>
    <property type="gene ID" value="ENSAATROPG000846"/>
</dbReference>
<reference evidence="1" key="1">
    <citation type="submission" date="2024-04" db="UniProtKB">
        <authorList>
            <consortium name="EnsemblMetazoa"/>
        </authorList>
    </citation>
    <scope>IDENTIFICATION</scope>
    <source>
        <strain evidence="1">EBRO</strain>
    </source>
</reference>
<evidence type="ECO:0000313" key="1">
    <source>
        <dbReference type="EnsemblMetazoa" id="ENSAATROPP001012"/>
    </source>
</evidence>
<organism evidence="1 2">
    <name type="scientific">Anopheles atroparvus</name>
    <name type="common">European mosquito</name>
    <dbReference type="NCBI Taxonomy" id="41427"/>
    <lineage>
        <taxon>Eukaryota</taxon>
        <taxon>Metazoa</taxon>
        <taxon>Ecdysozoa</taxon>
        <taxon>Arthropoda</taxon>
        <taxon>Hexapoda</taxon>
        <taxon>Insecta</taxon>
        <taxon>Pterygota</taxon>
        <taxon>Neoptera</taxon>
        <taxon>Endopterygota</taxon>
        <taxon>Diptera</taxon>
        <taxon>Nematocera</taxon>
        <taxon>Culicoidea</taxon>
        <taxon>Culicidae</taxon>
        <taxon>Anophelinae</taxon>
        <taxon>Anopheles</taxon>
    </lineage>
</organism>
<sequence>MPAIMMRGAGTKNKHRAFICSRIFLIRMRADAADLTYSVPSYLQRRSKSESLELCTATAPSCRQAAALPSPYIFPPSSRAPRGSLPFAVPSHPSTCYRCSARRTAWPGASPLRLRSWSSALVCPPGTRDPSGRASSQPRS</sequence>
<protein>
    <submittedName>
        <fullName evidence="1">Uncharacterized protein</fullName>
    </submittedName>
</protein>
<evidence type="ECO:0000313" key="2">
    <source>
        <dbReference type="Proteomes" id="UP000075880"/>
    </source>
</evidence>
<dbReference type="Proteomes" id="UP000075880">
    <property type="component" value="Unassembled WGS sequence"/>
</dbReference>
<name>A0AAG5CQ99_ANOAO</name>
<accession>A0AAG5CQ99</accession>
<keyword evidence="2" id="KW-1185">Reference proteome</keyword>
<dbReference type="AlphaFoldDB" id="A0AAG5CQ99"/>